<feature type="compositionally biased region" description="Polar residues" evidence="1">
    <location>
        <begin position="97"/>
        <end position="108"/>
    </location>
</feature>
<dbReference type="OrthoDB" id="2290219at2759"/>
<feature type="region of interest" description="Disordered" evidence="1">
    <location>
        <begin position="92"/>
        <end position="135"/>
    </location>
</feature>
<feature type="compositionally biased region" description="Basic residues" evidence="1">
    <location>
        <begin position="240"/>
        <end position="252"/>
    </location>
</feature>
<dbReference type="AlphaFoldDB" id="A0A8H7VAH3"/>
<protein>
    <submittedName>
        <fullName evidence="2">Uncharacterized protein</fullName>
    </submittedName>
</protein>
<accession>A0A8H7VAH3</accession>
<evidence type="ECO:0000313" key="2">
    <source>
        <dbReference type="EMBL" id="KAG2211567.1"/>
    </source>
</evidence>
<name>A0A8H7VAH3_9FUNG</name>
<evidence type="ECO:0000313" key="3">
    <source>
        <dbReference type="Proteomes" id="UP000646827"/>
    </source>
</evidence>
<dbReference type="EMBL" id="JAEPRB010000800">
    <property type="protein sequence ID" value="KAG2211567.1"/>
    <property type="molecule type" value="Genomic_DNA"/>
</dbReference>
<gene>
    <name evidence="2" type="ORF">INT45_003505</name>
</gene>
<dbReference type="Proteomes" id="UP000646827">
    <property type="component" value="Unassembled WGS sequence"/>
</dbReference>
<feature type="non-terminal residue" evidence="2">
    <location>
        <position position="1"/>
    </location>
</feature>
<evidence type="ECO:0000256" key="1">
    <source>
        <dbReference type="SAM" id="MobiDB-lite"/>
    </source>
</evidence>
<comment type="caution">
    <text evidence="2">The sequence shown here is derived from an EMBL/GenBank/DDBJ whole genome shotgun (WGS) entry which is preliminary data.</text>
</comment>
<feature type="compositionally biased region" description="Basic and acidic residues" evidence="1">
    <location>
        <begin position="253"/>
        <end position="262"/>
    </location>
</feature>
<feature type="region of interest" description="Disordered" evidence="1">
    <location>
        <begin position="219"/>
        <end position="267"/>
    </location>
</feature>
<sequence length="298" mass="33463">EEICEVENQMAEQGIPQGSMQAVDSATQALQGVNNLHAELNSQLPVEMKKIYDAQGKMEGQVNTLTSSLQSIMAQLQQISNHQDKVVQAISDDSRTVGKSSYDENSLDINAESSHNSLDENSSDDDDKKDSHHCSHGQFRFKVPDEKSRLESLCQTSSVTKYNSTFQAAFVECTNVSEAEALSRYISGLKSQTKKYVELEELRVLRKAMKLAENYDNASFGSYHSSSSHHKSHNRDSSNKRNKRHHHSRHSRDRGSKQEKKAVTNAVEQRNILRRSVLCVESSQKTNIVSAQQVARSY</sequence>
<keyword evidence="3" id="KW-1185">Reference proteome</keyword>
<proteinExistence type="predicted"/>
<reference evidence="2 3" key="1">
    <citation type="submission" date="2020-12" db="EMBL/GenBank/DDBJ databases">
        <title>Metabolic potential, ecology and presence of endohyphal bacteria is reflected in genomic diversity of Mucoromycotina.</title>
        <authorList>
            <person name="Muszewska A."/>
            <person name="Okrasinska A."/>
            <person name="Steczkiewicz K."/>
            <person name="Drgas O."/>
            <person name="Orlowska M."/>
            <person name="Perlinska-Lenart U."/>
            <person name="Aleksandrzak-Piekarczyk T."/>
            <person name="Szatraj K."/>
            <person name="Zielenkiewicz U."/>
            <person name="Pilsyk S."/>
            <person name="Malc E."/>
            <person name="Mieczkowski P."/>
            <person name="Kruszewska J.S."/>
            <person name="Biernat P."/>
            <person name="Pawlowska J."/>
        </authorList>
    </citation>
    <scope>NUCLEOTIDE SEQUENCE [LARGE SCALE GENOMIC DNA]</scope>
    <source>
        <strain evidence="2 3">CBS 142.35</strain>
    </source>
</reference>
<organism evidence="2 3">
    <name type="scientific">Circinella minor</name>
    <dbReference type="NCBI Taxonomy" id="1195481"/>
    <lineage>
        <taxon>Eukaryota</taxon>
        <taxon>Fungi</taxon>
        <taxon>Fungi incertae sedis</taxon>
        <taxon>Mucoromycota</taxon>
        <taxon>Mucoromycotina</taxon>
        <taxon>Mucoromycetes</taxon>
        <taxon>Mucorales</taxon>
        <taxon>Lichtheimiaceae</taxon>
        <taxon>Circinella</taxon>
    </lineage>
</organism>